<dbReference type="GO" id="GO:0016987">
    <property type="term" value="F:sigma factor activity"/>
    <property type="evidence" value="ECO:0007669"/>
    <property type="project" value="InterPro"/>
</dbReference>
<dbReference type="SUPFAM" id="SSF88659">
    <property type="entry name" value="Sigma3 and sigma4 domains of RNA polymerase sigma factors"/>
    <property type="match status" value="1"/>
</dbReference>
<organism evidence="2 3">
    <name type="scientific">Enterococcus aquimarinus</name>
    <dbReference type="NCBI Taxonomy" id="328396"/>
    <lineage>
        <taxon>Bacteria</taxon>
        <taxon>Bacillati</taxon>
        <taxon>Bacillota</taxon>
        <taxon>Bacilli</taxon>
        <taxon>Lactobacillales</taxon>
        <taxon>Enterococcaceae</taxon>
        <taxon>Enterococcus</taxon>
    </lineage>
</organism>
<dbReference type="InterPro" id="IPR013249">
    <property type="entry name" value="RNA_pol_sigma70_r4_t2"/>
</dbReference>
<dbReference type="GO" id="GO:0003677">
    <property type="term" value="F:DNA binding"/>
    <property type="evidence" value="ECO:0007669"/>
    <property type="project" value="InterPro"/>
</dbReference>
<dbReference type="Gene3D" id="1.10.10.10">
    <property type="entry name" value="Winged helix-like DNA-binding domain superfamily/Winged helix DNA-binding domain"/>
    <property type="match status" value="1"/>
</dbReference>
<name>A0A9E4DRE2_9ENTE</name>
<evidence type="ECO:0000259" key="1">
    <source>
        <dbReference type="Pfam" id="PF08281"/>
    </source>
</evidence>
<proteinExistence type="predicted"/>
<accession>A0A9E4DRE2</accession>
<reference evidence="2" key="1">
    <citation type="journal article" date="2021" name="PeerJ">
        <title>Extensive microbial diversity within the chicken gut microbiome revealed by metagenomics and culture.</title>
        <authorList>
            <person name="Gilroy R."/>
            <person name="Ravi A."/>
            <person name="Getino M."/>
            <person name="Pursley I."/>
            <person name="Horton D.L."/>
            <person name="Alikhan N.F."/>
            <person name="Baker D."/>
            <person name="Gharbi K."/>
            <person name="Hall N."/>
            <person name="Watson M."/>
            <person name="Adriaenssens E.M."/>
            <person name="Foster-Nyarko E."/>
            <person name="Jarju S."/>
            <person name="Secka A."/>
            <person name="Antonio M."/>
            <person name="Oren A."/>
            <person name="Chaudhuri R.R."/>
            <person name="La Ragione R."/>
            <person name="Hildebrand F."/>
            <person name="Pallen M.J."/>
        </authorList>
    </citation>
    <scope>NUCLEOTIDE SEQUENCE</scope>
    <source>
        <strain evidence="2">150</strain>
    </source>
</reference>
<dbReference type="AlphaFoldDB" id="A0A9E4DRE2"/>
<dbReference type="EMBL" id="JAJJVO010000069">
    <property type="protein sequence ID" value="MCC9273523.1"/>
    <property type="molecule type" value="Genomic_DNA"/>
</dbReference>
<feature type="domain" description="RNA polymerase sigma factor 70 region 4 type 2" evidence="1">
    <location>
        <begin position="56"/>
        <end position="103"/>
    </location>
</feature>
<comment type="caution">
    <text evidence="2">The sequence shown here is derived from an EMBL/GenBank/DDBJ whole genome shotgun (WGS) entry which is preliminary data.</text>
</comment>
<evidence type="ECO:0000313" key="3">
    <source>
        <dbReference type="Proteomes" id="UP000813384"/>
    </source>
</evidence>
<reference evidence="2" key="2">
    <citation type="submission" date="2021-11" db="EMBL/GenBank/DDBJ databases">
        <authorList>
            <person name="Gilroy R."/>
        </authorList>
    </citation>
    <scope>NUCLEOTIDE SEQUENCE</scope>
    <source>
        <strain evidence="2">150</strain>
    </source>
</reference>
<dbReference type="GO" id="GO:0006352">
    <property type="term" value="P:DNA-templated transcription initiation"/>
    <property type="evidence" value="ECO:0007669"/>
    <property type="project" value="InterPro"/>
</dbReference>
<gene>
    <name evidence="2" type="ORF">K8V42_04445</name>
</gene>
<sequence length="112" mass="13641">MEKQDFMVERFRSEVYRIGWRLQYHEKKQRKQELSLFNGTPEASYRTDNWDSRILVKDLLLTLPKQGRTILYKLYVEDLTEKEVALQLNMSQQAVNKWKRKMLQQLLQTVNF</sequence>
<dbReference type="InterPro" id="IPR036388">
    <property type="entry name" value="WH-like_DNA-bd_sf"/>
</dbReference>
<dbReference type="Proteomes" id="UP000813384">
    <property type="component" value="Unassembled WGS sequence"/>
</dbReference>
<dbReference type="InterPro" id="IPR013324">
    <property type="entry name" value="RNA_pol_sigma_r3/r4-like"/>
</dbReference>
<protein>
    <recommendedName>
        <fullName evidence="1">RNA polymerase sigma factor 70 region 4 type 2 domain-containing protein</fullName>
    </recommendedName>
</protein>
<dbReference type="Pfam" id="PF08281">
    <property type="entry name" value="Sigma70_r4_2"/>
    <property type="match status" value="1"/>
</dbReference>
<evidence type="ECO:0000313" key="2">
    <source>
        <dbReference type="EMBL" id="MCC9273523.1"/>
    </source>
</evidence>